<dbReference type="Pfam" id="PF13560">
    <property type="entry name" value="HTH_31"/>
    <property type="match status" value="1"/>
</dbReference>
<dbReference type="SMART" id="SM00382">
    <property type="entry name" value="AAA"/>
    <property type="match status" value="1"/>
</dbReference>
<dbReference type="Proteomes" id="UP001611075">
    <property type="component" value="Unassembled WGS sequence"/>
</dbReference>
<dbReference type="PANTHER" id="PTHR35807:SF1">
    <property type="entry name" value="TRANSCRIPTIONAL REGULATOR REDD"/>
    <property type="match status" value="1"/>
</dbReference>
<sequence length="1167" mass="124528">MVDVTGAGPASFGATLRELRERGGLTQQELARAAGVSVAAVRDLEQGRSRAPRHRSVRSLAEALGLPADKAAALVEAARPTRTAAGPQRAHASRGPVRICVLGPLAMFRGAVAVPLGAGRHRVVLARLALTPNSGVSRDELIDLLWGEEVPPSAVNLVQTYVSRLRRALEPQRTRADRSELLTLVAGGYRLDLAAEQLDLLGQRELLTRARSLADDPAAVLDLVTRALGHWRGPTLADVPELRGEPLVTAVEEERIAAAILHARAAGALRQDDRALPELRKLAGEHPLHEPLQARLVTTLAGAGQQAAALAAYDSVRRRLADELGIDPGTELVEAHRAVLGPPAGQVPVETRPVDTVARPFQTPAAPADFTGREDHLRRLARLVGRNPGRPAPASMTVCVISGVAGVGKTTLALRAAHLLRPSFPDGQLYVDLQGFGPLPTAPADALARFLRALGVEGRRVPRDEAECGALFRSILAERRMLVVLDNARTAAQVRALMPGTGSNAMLVTSRNRLPDLAGAVMVELGLPNEAEAVDMLAASAGPARVAAEKDAAIELARACGLLPIALRVAGGRLASRPEWTVRAAVERLADRRHRLDRLRIGDVAVRASFDLSYQELSAGTARAFRLLALLPGGDFGVAAAAVLIETDEADAEDTLQDLVDGNLVQVFGDGRYRYHDLLRLYAARRADAEDPAGERSAGMRRLLDWYLERTVAAMLLIYPDMVRLPTDARTVTPFRDESAALAWIDEELTGLTAAARAAGEGPCPERAWQLVDQLRGYFFVRRQAVPWLAAGRAGLAAAERAGDPLARAAMHQTIGQAYWSVGDHPLALAEYERAAGLAQQAGWRVGLAYQLHNIGLVQAEMGSLDAAQESYRRALATGHGREFGHVRAVTLNDLGALCHERGQLSDAAACFAEALSLNQGTSRRKSSMSNRSNLGMVLRQLGDHDAARTHLRAALEHYLRIGSPAGELSVLDELSQLHAQCDEPEAALATATRALELTRELADRRSEAALLSTLGSALLCAGAVAEAAVRFDDSLALARQLSSPYFEVQARIGLSRVRLLNGAVEQATTQATLAVELARLVGYRMLEGDALLALARAYVAVGADDDAARCCRDALEIRRASGLPAGAAGISSLLTRLGIQASPITSRRVATHRSRSGTDQQPAYLG</sequence>
<dbReference type="InterPro" id="IPR003593">
    <property type="entry name" value="AAA+_ATPase"/>
</dbReference>
<dbReference type="InterPro" id="IPR016032">
    <property type="entry name" value="Sig_transdc_resp-reg_C-effctor"/>
</dbReference>
<evidence type="ECO:0000256" key="3">
    <source>
        <dbReference type="ARBA" id="ARBA00023125"/>
    </source>
</evidence>
<dbReference type="SUPFAM" id="SSF47413">
    <property type="entry name" value="lambda repressor-like DNA-binding domains"/>
    <property type="match status" value="1"/>
</dbReference>
<keyword evidence="2" id="KW-0805">Transcription regulation</keyword>
<dbReference type="InterPro" id="IPR051677">
    <property type="entry name" value="AfsR-DnrI-RedD_regulator"/>
</dbReference>
<dbReference type="SUPFAM" id="SSF52540">
    <property type="entry name" value="P-loop containing nucleoside triphosphate hydrolases"/>
    <property type="match status" value="1"/>
</dbReference>
<dbReference type="InterPro" id="IPR011990">
    <property type="entry name" value="TPR-like_helical_dom_sf"/>
</dbReference>
<dbReference type="PROSITE" id="PS51755">
    <property type="entry name" value="OMPR_PHOB"/>
    <property type="match status" value="1"/>
</dbReference>
<dbReference type="SUPFAM" id="SSF48452">
    <property type="entry name" value="TPR-like"/>
    <property type="match status" value="3"/>
</dbReference>
<dbReference type="InterPro" id="IPR001387">
    <property type="entry name" value="Cro/C1-type_HTH"/>
</dbReference>
<keyword evidence="4" id="KW-0804">Transcription</keyword>
<dbReference type="InterPro" id="IPR036388">
    <property type="entry name" value="WH-like_DNA-bd_sf"/>
</dbReference>
<dbReference type="InterPro" id="IPR010982">
    <property type="entry name" value="Lambda_DNA-bd_dom_sf"/>
</dbReference>
<evidence type="ECO:0000259" key="7">
    <source>
        <dbReference type="PROSITE" id="PS50943"/>
    </source>
</evidence>
<dbReference type="SMART" id="SM00028">
    <property type="entry name" value="TPR"/>
    <property type="match status" value="7"/>
</dbReference>
<comment type="caution">
    <text evidence="9">The sequence shown here is derived from an EMBL/GenBank/DDBJ whole genome shotgun (WGS) entry which is preliminary data.</text>
</comment>
<protein>
    <submittedName>
        <fullName evidence="9">BTAD domain-containing putative transcriptional regulator</fullName>
    </submittedName>
</protein>
<feature type="DNA-binding region" description="OmpR/PhoB-type" evidence="5">
    <location>
        <begin position="89"/>
        <end position="193"/>
    </location>
</feature>
<dbReference type="PRINTS" id="PR00364">
    <property type="entry name" value="DISEASERSIST"/>
</dbReference>
<dbReference type="Gene3D" id="1.10.260.40">
    <property type="entry name" value="lambda repressor-like DNA-binding domains"/>
    <property type="match status" value="1"/>
</dbReference>
<dbReference type="SMART" id="SM00530">
    <property type="entry name" value="HTH_XRE"/>
    <property type="match status" value="1"/>
</dbReference>
<dbReference type="Pfam" id="PF13424">
    <property type="entry name" value="TPR_12"/>
    <property type="match status" value="2"/>
</dbReference>
<dbReference type="SMART" id="SM01043">
    <property type="entry name" value="BTAD"/>
    <property type="match status" value="1"/>
</dbReference>
<dbReference type="Pfam" id="PF03704">
    <property type="entry name" value="BTAD"/>
    <property type="match status" value="1"/>
</dbReference>
<dbReference type="InterPro" id="IPR001867">
    <property type="entry name" value="OmpR/PhoB-type_DNA-bd"/>
</dbReference>
<accession>A0ABW7SWB9</accession>
<evidence type="ECO:0000256" key="1">
    <source>
        <dbReference type="ARBA" id="ARBA00005820"/>
    </source>
</evidence>
<dbReference type="InterPro" id="IPR005158">
    <property type="entry name" value="BTAD"/>
</dbReference>
<keyword evidence="3 5" id="KW-0238">DNA-binding</keyword>
<name>A0ABW7SWB9_9ACTN</name>
<dbReference type="InterPro" id="IPR027417">
    <property type="entry name" value="P-loop_NTPase"/>
</dbReference>
<evidence type="ECO:0000313" key="9">
    <source>
        <dbReference type="EMBL" id="MFI0797094.1"/>
    </source>
</evidence>
<evidence type="ECO:0000259" key="8">
    <source>
        <dbReference type="PROSITE" id="PS51755"/>
    </source>
</evidence>
<feature type="region of interest" description="Disordered" evidence="6">
    <location>
        <begin position="1146"/>
        <end position="1167"/>
    </location>
</feature>
<keyword evidence="10" id="KW-1185">Reference proteome</keyword>
<evidence type="ECO:0000256" key="2">
    <source>
        <dbReference type="ARBA" id="ARBA00023015"/>
    </source>
</evidence>
<gene>
    <name evidence="9" type="ORF">ACH4OY_31105</name>
</gene>
<dbReference type="PROSITE" id="PS50943">
    <property type="entry name" value="HTH_CROC1"/>
    <property type="match status" value="1"/>
</dbReference>
<dbReference type="SUPFAM" id="SSF46894">
    <property type="entry name" value="C-terminal effector domain of the bipartite response regulators"/>
    <property type="match status" value="1"/>
</dbReference>
<evidence type="ECO:0000256" key="6">
    <source>
        <dbReference type="SAM" id="MobiDB-lite"/>
    </source>
</evidence>
<dbReference type="Pfam" id="PF13401">
    <property type="entry name" value="AAA_22"/>
    <property type="match status" value="1"/>
</dbReference>
<reference evidence="9 10" key="1">
    <citation type="submission" date="2024-10" db="EMBL/GenBank/DDBJ databases">
        <title>The Natural Products Discovery Center: Release of the First 8490 Sequenced Strains for Exploring Actinobacteria Biosynthetic Diversity.</title>
        <authorList>
            <person name="Kalkreuter E."/>
            <person name="Kautsar S.A."/>
            <person name="Yang D."/>
            <person name="Bader C.D."/>
            <person name="Teijaro C.N."/>
            <person name="Fluegel L."/>
            <person name="Davis C.M."/>
            <person name="Simpson J.R."/>
            <person name="Lauterbach L."/>
            <person name="Steele A.D."/>
            <person name="Gui C."/>
            <person name="Meng S."/>
            <person name="Li G."/>
            <person name="Viehrig K."/>
            <person name="Ye F."/>
            <person name="Su P."/>
            <person name="Kiefer A.F."/>
            <person name="Nichols A."/>
            <person name="Cepeda A.J."/>
            <person name="Yan W."/>
            <person name="Fan B."/>
            <person name="Jiang Y."/>
            <person name="Adhikari A."/>
            <person name="Zheng C.-J."/>
            <person name="Schuster L."/>
            <person name="Cowan T.M."/>
            <person name="Smanski M.J."/>
            <person name="Chevrette M.G."/>
            <person name="De Carvalho L.P.S."/>
            <person name="Shen B."/>
        </authorList>
    </citation>
    <scope>NUCLEOTIDE SEQUENCE [LARGE SCALE GENOMIC DNA]</scope>
    <source>
        <strain evidence="9 10">NPDC021253</strain>
    </source>
</reference>
<evidence type="ECO:0000256" key="5">
    <source>
        <dbReference type="PROSITE-ProRule" id="PRU01091"/>
    </source>
</evidence>
<evidence type="ECO:0000256" key="4">
    <source>
        <dbReference type="ARBA" id="ARBA00023163"/>
    </source>
</evidence>
<dbReference type="Gene3D" id="1.25.40.10">
    <property type="entry name" value="Tetratricopeptide repeat domain"/>
    <property type="match status" value="3"/>
</dbReference>
<dbReference type="InterPro" id="IPR049945">
    <property type="entry name" value="AAA_22"/>
</dbReference>
<dbReference type="Gene3D" id="3.40.50.300">
    <property type="entry name" value="P-loop containing nucleotide triphosphate hydrolases"/>
    <property type="match status" value="1"/>
</dbReference>
<dbReference type="EMBL" id="JBIRPU010000045">
    <property type="protein sequence ID" value="MFI0797094.1"/>
    <property type="molecule type" value="Genomic_DNA"/>
</dbReference>
<feature type="compositionally biased region" description="Polar residues" evidence="6">
    <location>
        <begin position="1158"/>
        <end position="1167"/>
    </location>
</feature>
<evidence type="ECO:0000313" key="10">
    <source>
        <dbReference type="Proteomes" id="UP001611075"/>
    </source>
</evidence>
<comment type="similarity">
    <text evidence="1">Belongs to the AfsR/DnrI/RedD regulatory family.</text>
</comment>
<dbReference type="PANTHER" id="PTHR35807">
    <property type="entry name" value="TRANSCRIPTIONAL REGULATOR REDD-RELATED"/>
    <property type="match status" value="1"/>
</dbReference>
<dbReference type="Pfam" id="PF00486">
    <property type="entry name" value="Trans_reg_C"/>
    <property type="match status" value="1"/>
</dbReference>
<dbReference type="Gene3D" id="1.10.10.10">
    <property type="entry name" value="Winged helix-like DNA-binding domain superfamily/Winged helix DNA-binding domain"/>
    <property type="match status" value="2"/>
</dbReference>
<dbReference type="Pfam" id="PF13176">
    <property type="entry name" value="TPR_7"/>
    <property type="match status" value="1"/>
</dbReference>
<organism evidence="9 10">
    <name type="scientific">Micromonospora rubida</name>
    <dbReference type="NCBI Taxonomy" id="2697657"/>
    <lineage>
        <taxon>Bacteria</taxon>
        <taxon>Bacillati</taxon>
        <taxon>Actinomycetota</taxon>
        <taxon>Actinomycetes</taxon>
        <taxon>Micromonosporales</taxon>
        <taxon>Micromonosporaceae</taxon>
        <taxon>Micromonospora</taxon>
    </lineage>
</organism>
<proteinExistence type="inferred from homology"/>
<dbReference type="RefSeq" id="WP_396685799.1">
    <property type="nucleotide sequence ID" value="NZ_JBIRPU010000045.1"/>
</dbReference>
<feature type="domain" description="OmpR/PhoB-type" evidence="8">
    <location>
        <begin position="89"/>
        <end position="193"/>
    </location>
</feature>
<dbReference type="InterPro" id="IPR019734">
    <property type="entry name" value="TPR_rpt"/>
</dbReference>
<dbReference type="CDD" id="cd00093">
    <property type="entry name" value="HTH_XRE"/>
    <property type="match status" value="1"/>
</dbReference>
<dbReference type="SMART" id="SM00862">
    <property type="entry name" value="Trans_reg_C"/>
    <property type="match status" value="1"/>
</dbReference>
<feature type="domain" description="HTH cro/C1-type" evidence="7">
    <location>
        <begin position="16"/>
        <end position="71"/>
    </location>
</feature>